<dbReference type="AlphaFoldDB" id="I2GFD7"/>
<name>I2GFD7_9BACT</name>
<protein>
    <submittedName>
        <fullName evidence="1">Uncharacterized protein</fullName>
    </submittedName>
</protein>
<dbReference type="STRING" id="1185876.BN8_01625"/>
<gene>
    <name evidence="1" type="ORF">BN8_01625</name>
</gene>
<evidence type="ECO:0000313" key="1">
    <source>
        <dbReference type="EMBL" id="CCH52612.1"/>
    </source>
</evidence>
<dbReference type="Proteomes" id="UP000009309">
    <property type="component" value="Unassembled WGS sequence"/>
</dbReference>
<sequence length="56" mass="5914">MPVAFLLGEGGPNHPKEITNKDDTVVQAGTYQLLNEIAVVGFLACENRGLTGVSNN</sequence>
<organism evidence="1 2">
    <name type="scientific">Fibrisoma limi BUZ 3</name>
    <dbReference type="NCBI Taxonomy" id="1185876"/>
    <lineage>
        <taxon>Bacteria</taxon>
        <taxon>Pseudomonadati</taxon>
        <taxon>Bacteroidota</taxon>
        <taxon>Cytophagia</taxon>
        <taxon>Cytophagales</taxon>
        <taxon>Spirosomataceae</taxon>
        <taxon>Fibrisoma</taxon>
    </lineage>
</organism>
<proteinExistence type="predicted"/>
<accession>I2GFD7</accession>
<dbReference type="EMBL" id="CAIT01000005">
    <property type="protein sequence ID" value="CCH52612.1"/>
    <property type="molecule type" value="Genomic_DNA"/>
</dbReference>
<evidence type="ECO:0000313" key="2">
    <source>
        <dbReference type="Proteomes" id="UP000009309"/>
    </source>
</evidence>
<keyword evidence="2" id="KW-1185">Reference proteome</keyword>
<reference evidence="1 2" key="1">
    <citation type="journal article" date="2012" name="J. Bacteriol.">
        <title>Genome Sequence of the Filamentous Bacterium Fibrisoma limi BUZ 3T.</title>
        <authorList>
            <person name="Filippini M."/>
            <person name="Qi W."/>
            <person name="Jaenicke S."/>
            <person name="Goesmann A."/>
            <person name="Smits T.H."/>
            <person name="Bagheri H.C."/>
        </authorList>
    </citation>
    <scope>NUCLEOTIDE SEQUENCE [LARGE SCALE GENOMIC DNA]</scope>
    <source>
        <strain evidence="2">BUZ 3T</strain>
    </source>
</reference>
<comment type="caution">
    <text evidence="1">The sequence shown here is derived from an EMBL/GenBank/DDBJ whole genome shotgun (WGS) entry which is preliminary data.</text>
</comment>